<keyword evidence="2" id="KW-1185">Reference proteome</keyword>
<sequence length="116" mass="12592">MSTRKNSLRVLPSIAERIPERASQLGVTVSGLIAAIVWNHAQAPCVIAAEASPPSLARVNLPCSWRRGMRAMLLRLARDAGLTPNALVEALLARELRSPEPTLTLLPRRGSVKPRL</sequence>
<gene>
    <name evidence="1" type="ordered locus">Oter_3407</name>
</gene>
<reference evidence="1 2" key="1">
    <citation type="journal article" date="2011" name="J. Bacteriol.">
        <title>Genome sequence of the verrucomicrobium Opitutus terrae PB90-1, an abundant inhabitant of rice paddy soil ecosystems.</title>
        <authorList>
            <person name="van Passel M.W."/>
            <person name="Kant R."/>
            <person name="Palva A."/>
            <person name="Copeland A."/>
            <person name="Lucas S."/>
            <person name="Lapidus A."/>
            <person name="Glavina del Rio T."/>
            <person name="Pitluck S."/>
            <person name="Goltsman E."/>
            <person name="Clum A."/>
            <person name="Sun H."/>
            <person name="Schmutz J."/>
            <person name="Larimer F.W."/>
            <person name="Land M.L."/>
            <person name="Hauser L."/>
            <person name="Kyrpides N."/>
            <person name="Mikhailova N."/>
            <person name="Richardson P.P."/>
            <person name="Janssen P.H."/>
            <person name="de Vos W.M."/>
            <person name="Smidt H."/>
        </authorList>
    </citation>
    <scope>NUCLEOTIDE SEQUENCE [LARGE SCALE GENOMIC DNA]</scope>
    <source>
        <strain evidence="2">DSM 11246 / JCM 15787 / PB90-1</strain>
    </source>
</reference>
<evidence type="ECO:0000313" key="1">
    <source>
        <dbReference type="EMBL" id="ACB76684.1"/>
    </source>
</evidence>
<dbReference type="AlphaFoldDB" id="B1ZUC2"/>
<dbReference type="STRING" id="452637.Oter_3407"/>
<dbReference type="Proteomes" id="UP000007013">
    <property type="component" value="Chromosome"/>
</dbReference>
<dbReference type="KEGG" id="ote:Oter_3407"/>
<evidence type="ECO:0000313" key="2">
    <source>
        <dbReference type="Proteomes" id="UP000007013"/>
    </source>
</evidence>
<accession>B1ZUC2</accession>
<name>B1ZUC2_OPITP</name>
<proteinExistence type="predicted"/>
<dbReference type="EMBL" id="CP001032">
    <property type="protein sequence ID" value="ACB76684.1"/>
    <property type="molecule type" value="Genomic_DNA"/>
</dbReference>
<organism evidence="1 2">
    <name type="scientific">Opitutus terrae (strain DSM 11246 / JCM 15787 / PB90-1)</name>
    <dbReference type="NCBI Taxonomy" id="452637"/>
    <lineage>
        <taxon>Bacteria</taxon>
        <taxon>Pseudomonadati</taxon>
        <taxon>Verrucomicrobiota</taxon>
        <taxon>Opitutia</taxon>
        <taxon>Opitutales</taxon>
        <taxon>Opitutaceae</taxon>
        <taxon>Opitutus</taxon>
    </lineage>
</organism>
<protein>
    <submittedName>
        <fullName evidence="1">Uncharacterized protein</fullName>
    </submittedName>
</protein>
<dbReference type="HOGENOM" id="CLU_2094370_0_0_0"/>